<dbReference type="EMBL" id="UZAG01016039">
    <property type="protein sequence ID" value="VDO25369.1"/>
    <property type="molecule type" value="Genomic_DNA"/>
</dbReference>
<dbReference type="AlphaFoldDB" id="A0A0R3QPH6"/>
<accession>A0A0R3QPH6</accession>
<reference evidence="3" key="1">
    <citation type="submission" date="2017-02" db="UniProtKB">
        <authorList>
            <consortium name="WormBaseParasite"/>
        </authorList>
    </citation>
    <scope>IDENTIFICATION</scope>
</reference>
<evidence type="ECO:0000313" key="1">
    <source>
        <dbReference type="EMBL" id="VDO25369.1"/>
    </source>
</evidence>
<proteinExistence type="predicted"/>
<dbReference type="Proteomes" id="UP000280834">
    <property type="component" value="Unassembled WGS sequence"/>
</dbReference>
<evidence type="ECO:0000313" key="2">
    <source>
        <dbReference type="Proteomes" id="UP000280834"/>
    </source>
</evidence>
<protein>
    <submittedName>
        <fullName evidence="3">Adhesin</fullName>
    </submittedName>
</protein>
<reference evidence="1 2" key="2">
    <citation type="submission" date="2018-11" db="EMBL/GenBank/DDBJ databases">
        <authorList>
            <consortium name="Pathogen Informatics"/>
        </authorList>
    </citation>
    <scope>NUCLEOTIDE SEQUENCE [LARGE SCALE GENOMIC DNA]</scope>
</reference>
<dbReference type="WBParaSite" id="BTMF_0000961101-mRNA-1">
    <property type="protein sequence ID" value="BTMF_0000961101-mRNA-1"/>
    <property type="gene ID" value="BTMF_0000961101"/>
</dbReference>
<name>A0A0R3QPH6_9BILA</name>
<sequence>MYQRGVGCHQSINHVGLGGVAGGQTVPFSISLGGEWRGKGEIRR</sequence>
<gene>
    <name evidence="1" type="ORF">BTMF_LOCUS7662</name>
</gene>
<organism evidence="3">
    <name type="scientific">Brugia timori</name>
    <dbReference type="NCBI Taxonomy" id="42155"/>
    <lineage>
        <taxon>Eukaryota</taxon>
        <taxon>Metazoa</taxon>
        <taxon>Ecdysozoa</taxon>
        <taxon>Nematoda</taxon>
        <taxon>Chromadorea</taxon>
        <taxon>Rhabditida</taxon>
        <taxon>Spirurina</taxon>
        <taxon>Spiruromorpha</taxon>
        <taxon>Filarioidea</taxon>
        <taxon>Onchocercidae</taxon>
        <taxon>Brugia</taxon>
    </lineage>
</organism>
<keyword evidence="2" id="KW-1185">Reference proteome</keyword>
<evidence type="ECO:0000313" key="3">
    <source>
        <dbReference type="WBParaSite" id="BTMF_0000961101-mRNA-1"/>
    </source>
</evidence>